<dbReference type="OrthoDB" id="6243730at2759"/>
<proteinExistence type="predicted"/>
<evidence type="ECO:0000313" key="3">
    <source>
        <dbReference type="EMBL" id="KAF5401955.1"/>
    </source>
</evidence>
<feature type="region of interest" description="Disordered" evidence="1">
    <location>
        <begin position="61"/>
        <end position="81"/>
    </location>
</feature>
<dbReference type="AlphaFoldDB" id="A0A8J4SQ87"/>
<accession>A0A8J4SQ87</accession>
<comment type="caution">
    <text evidence="3">The sequence shown here is derived from an EMBL/GenBank/DDBJ whole genome shotgun (WGS) entry which is preliminary data.</text>
</comment>
<organism evidence="3 4">
    <name type="scientific">Paragonimus heterotremus</name>
    <dbReference type="NCBI Taxonomy" id="100268"/>
    <lineage>
        <taxon>Eukaryota</taxon>
        <taxon>Metazoa</taxon>
        <taxon>Spiralia</taxon>
        <taxon>Lophotrochozoa</taxon>
        <taxon>Platyhelminthes</taxon>
        <taxon>Trematoda</taxon>
        <taxon>Digenea</taxon>
        <taxon>Plagiorchiida</taxon>
        <taxon>Troglotremata</taxon>
        <taxon>Troglotrematidae</taxon>
        <taxon>Paragonimus</taxon>
    </lineage>
</organism>
<keyword evidence="4" id="KW-1185">Reference proteome</keyword>
<keyword evidence="2" id="KW-0472">Membrane</keyword>
<evidence type="ECO:0000256" key="1">
    <source>
        <dbReference type="SAM" id="MobiDB-lite"/>
    </source>
</evidence>
<protein>
    <submittedName>
        <fullName evidence="3">Uncharacterized protein</fullName>
    </submittedName>
</protein>
<evidence type="ECO:0000313" key="4">
    <source>
        <dbReference type="Proteomes" id="UP000748531"/>
    </source>
</evidence>
<dbReference type="Proteomes" id="UP000748531">
    <property type="component" value="Unassembled WGS sequence"/>
</dbReference>
<gene>
    <name evidence="3" type="ORF">PHET_04685</name>
</gene>
<feature type="transmembrane region" description="Helical" evidence="2">
    <location>
        <begin position="86"/>
        <end position="108"/>
    </location>
</feature>
<reference evidence="3" key="1">
    <citation type="submission" date="2019-05" db="EMBL/GenBank/DDBJ databases">
        <title>Annotation for the trematode Paragonimus heterotremus.</title>
        <authorList>
            <person name="Choi Y.-J."/>
        </authorList>
    </citation>
    <scope>NUCLEOTIDE SEQUENCE</scope>
    <source>
        <strain evidence="3">LC</strain>
    </source>
</reference>
<keyword evidence="2" id="KW-0812">Transmembrane</keyword>
<evidence type="ECO:0000256" key="2">
    <source>
        <dbReference type="SAM" id="Phobius"/>
    </source>
</evidence>
<sequence>MNLPTNYYLAKGPGHAAEDLIVRNLIRIADELEDEWITGNFTLDAIRPLTRPRLFTAQSPSVRQCNANGTQPANRPPRQSIDKTPVLRLSLFIGVGVLCGLVVIRRVLRRY</sequence>
<dbReference type="EMBL" id="LUCH01002126">
    <property type="protein sequence ID" value="KAF5401955.1"/>
    <property type="molecule type" value="Genomic_DNA"/>
</dbReference>
<name>A0A8J4SQ87_9TREM</name>
<feature type="compositionally biased region" description="Polar residues" evidence="1">
    <location>
        <begin position="61"/>
        <end position="73"/>
    </location>
</feature>
<keyword evidence="2" id="KW-1133">Transmembrane helix</keyword>